<dbReference type="SUPFAM" id="SSF53474">
    <property type="entry name" value="alpha/beta-Hydrolases"/>
    <property type="match status" value="1"/>
</dbReference>
<dbReference type="EMBL" id="FBTU01000020">
    <property type="protein sequence ID" value="CUW14498.1"/>
    <property type="molecule type" value="Genomic_DNA"/>
</dbReference>
<keyword evidence="2" id="KW-0378">Hydrolase</keyword>
<gene>
    <name evidence="1" type="ORF">KSL4_1313</name>
    <name evidence="2" type="ORF">PL111_0111</name>
</gene>
<keyword evidence="4" id="KW-1185">Reference proteome</keyword>
<evidence type="ECO:0000313" key="1">
    <source>
        <dbReference type="EMBL" id="CUW07596.1"/>
    </source>
</evidence>
<reference evidence="3 4" key="1">
    <citation type="submission" date="2015-12" db="EMBL/GenBank/DDBJ databases">
        <authorList>
            <person name="Andreevskaya M."/>
        </authorList>
    </citation>
    <scope>NUCLEOTIDE SEQUENCE [LARGE SCALE GENOMIC DNA]</scope>
    <source>
        <strain evidence="1 4">KSL4-2</strain>
        <strain evidence="2 3">PL111</strain>
    </source>
</reference>
<evidence type="ECO:0000313" key="4">
    <source>
        <dbReference type="Proteomes" id="UP000199047"/>
    </source>
</evidence>
<dbReference type="RefSeq" id="WP_010385968.1">
    <property type="nucleotide sequence ID" value="NZ_FBTB01000010.1"/>
</dbReference>
<comment type="caution">
    <text evidence="2">The sequence shown here is derived from an EMBL/GenBank/DDBJ whole genome shotgun (WGS) entry which is preliminary data.</text>
</comment>
<dbReference type="Proteomes" id="UP000198868">
    <property type="component" value="Unassembled WGS sequence"/>
</dbReference>
<accession>A0AAN2QVQ6</accession>
<organism evidence="2 3">
    <name type="scientific">Leuconostoc inhae</name>
    <dbReference type="NCBI Taxonomy" id="178001"/>
    <lineage>
        <taxon>Bacteria</taxon>
        <taxon>Bacillati</taxon>
        <taxon>Bacillota</taxon>
        <taxon>Bacilli</taxon>
        <taxon>Lactobacillales</taxon>
        <taxon>Lactobacillaceae</taxon>
        <taxon>Leuconostoc</taxon>
    </lineage>
</organism>
<evidence type="ECO:0000313" key="2">
    <source>
        <dbReference type="EMBL" id="CUW14498.1"/>
    </source>
</evidence>
<dbReference type="EMBL" id="FBTB01000010">
    <property type="protein sequence ID" value="CUW07596.1"/>
    <property type="molecule type" value="Genomic_DNA"/>
</dbReference>
<dbReference type="InterPro" id="IPR029058">
    <property type="entry name" value="AB_hydrolase_fold"/>
</dbReference>
<proteinExistence type="predicted"/>
<dbReference type="Gene3D" id="3.40.50.1820">
    <property type="entry name" value="alpha/beta hydrolase"/>
    <property type="match status" value="1"/>
</dbReference>
<dbReference type="GeneID" id="34302035"/>
<dbReference type="InterPro" id="IPR010315">
    <property type="entry name" value="DUF915_hydro-like"/>
</dbReference>
<dbReference type="Proteomes" id="UP000199047">
    <property type="component" value="Unassembled WGS sequence"/>
</dbReference>
<evidence type="ECO:0000313" key="3">
    <source>
        <dbReference type="Proteomes" id="UP000198868"/>
    </source>
</evidence>
<sequence>MKNRIVLTLILILSLILMVFLGIYGQHWVSETSTHQSKIKNSHMTPVIFVPGSEATVNRFDHLLSEINASGPTHSVLKVKVNQDGELIYTGKINANDRQPFIVIGFQNNEDGYNNIKKQTQWLTSALYALQDRYHFQTFSAVGHSNGGLIWTNFFEKYFDSDDFSIPTLMTLGTPFNFSETSLQRRTEMLKDFIQDNSKIPSHLTVYSIAGTEDYTDDGIVPIQSVIAGKYIYQKRVKSYTQITVTGDNAQHSNLPDNPEVMKLIQSNIITPLSRRDRH</sequence>
<dbReference type="AlphaFoldDB" id="A0AAN2QVQ6"/>
<name>A0AAN2QVQ6_9LACO</name>
<dbReference type="GO" id="GO:0016787">
    <property type="term" value="F:hydrolase activity"/>
    <property type="evidence" value="ECO:0007669"/>
    <property type="project" value="UniProtKB-KW"/>
</dbReference>
<dbReference type="Pfam" id="PF06028">
    <property type="entry name" value="DUF915"/>
    <property type="match status" value="1"/>
</dbReference>
<protein>
    <submittedName>
        <fullName evidence="2">Alpha/beta hydrolase superfamily protein</fullName>
    </submittedName>
</protein>